<dbReference type="Proteomes" id="UP000589520">
    <property type="component" value="Unassembled WGS sequence"/>
</dbReference>
<organism evidence="3 4">
    <name type="scientific">Granulicella arctica</name>
    <dbReference type="NCBI Taxonomy" id="940613"/>
    <lineage>
        <taxon>Bacteria</taxon>
        <taxon>Pseudomonadati</taxon>
        <taxon>Acidobacteriota</taxon>
        <taxon>Terriglobia</taxon>
        <taxon>Terriglobales</taxon>
        <taxon>Acidobacteriaceae</taxon>
        <taxon>Granulicella</taxon>
    </lineage>
</organism>
<dbReference type="InterPro" id="IPR003746">
    <property type="entry name" value="DUF167"/>
</dbReference>
<protein>
    <recommendedName>
        <fullName evidence="2">UPF0235 protein HDF17_000214</fullName>
    </recommendedName>
</protein>
<dbReference type="EMBL" id="JACCCW010000001">
    <property type="protein sequence ID" value="NYF77927.1"/>
    <property type="molecule type" value="Genomic_DNA"/>
</dbReference>
<accession>A0A7Y9PDR6</accession>
<reference evidence="3 4" key="1">
    <citation type="submission" date="2020-07" db="EMBL/GenBank/DDBJ databases">
        <title>Genomic Encyclopedia of Type Strains, Phase IV (KMG-V): Genome sequencing to study the core and pangenomes of soil and plant-associated prokaryotes.</title>
        <authorList>
            <person name="Whitman W."/>
        </authorList>
    </citation>
    <scope>NUCLEOTIDE SEQUENCE [LARGE SCALE GENOMIC DNA]</scope>
    <source>
        <strain evidence="3 4">X4EP2</strain>
    </source>
</reference>
<dbReference type="PANTHER" id="PTHR13420">
    <property type="entry name" value="UPF0235 PROTEIN C15ORF40"/>
    <property type="match status" value="1"/>
</dbReference>
<gene>
    <name evidence="3" type="ORF">HDF17_000214</name>
</gene>
<evidence type="ECO:0000313" key="4">
    <source>
        <dbReference type="Proteomes" id="UP000589520"/>
    </source>
</evidence>
<sequence>MENGCIRHHELRRDATDGCVVSVRVHPEARKNAVTGVHAEAVKISLTTPPVDRRANEALIAFLADRLRVTKGRIVLLSGTTNRAKVLRIVGMRADEVRVVLDPVVVC</sequence>
<dbReference type="SUPFAM" id="SSF69786">
    <property type="entry name" value="YggU-like"/>
    <property type="match status" value="1"/>
</dbReference>
<proteinExistence type="inferred from homology"/>
<comment type="caution">
    <text evidence="3">The sequence shown here is derived from an EMBL/GenBank/DDBJ whole genome shotgun (WGS) entry which is preliminary data.</text>
</comment>
<dbReference type="PANTHER" id="PTHR13420:SF7">
    <property type="entry name" value="UPF0235 PROTEIN C15ORF40"/>
    <property type="match status" value="1"/>
</dbReference>
<evidence type="ECO:0000256" key="1">
    <source>
        <dbReference type="ARBA" id="ARBA00010364"/>
    </source>
</evidence>
<name>A0A7Y9PDR6_9BACT</name>
<dbReference type="Pfam" id="PF02594">
    <property type="entry name" value="DUF167"/>
    <property type="match status" value="1"/>
</dbReference>
<keyword evidence="4" id="KW-1185">Reference proteome</keyword>
<dbReference type="InterPro" id="IPR036591">
    <property type="entry name" value="YggU-like_sf"/>
</dbReference>
<evidence type="ECO:0000256" key="2">
    <source>
        <dbReference type="HAMAP-Rule" id="MF_00634"/>
    </source>
</evidence>
<dbReference type="HAMAP" id="MF_00634">
    <property type="entry name" value="UPF0235"/>
    <property type="match status" value="1"/>
</dbReference>
<comment type="similarity">
    <text evidence="1 2">Belongs to the UPF0235 family.</text>
</comment>
<dbReference type="GO" id="GO:0005737">
    <property type="term" value="C:cytoplasm"/>
    <property type="evidence" value="ECO:0007669"/>
    <property type="project" value="TreeGrafter"/>
</dbReference>
<dbReference type="NCBIfam" id="TIGR00251">
    <property type="entry name" value="DUF167 family protein"/>
    <property type="match status" value="1"/>
</dbReference>
<dbReference type="Gene3D" id="3.30.1200.10">
    <property type="entry name" value="YggU-like"/>
    <property type="match status" value="1"/>
</dbReference>
<dbReference type="AlphaFoldDB" id="A0A7Y9PDR6"/>
<evidence type="ECO:0000313" key="3">
    <source>
        <dbReference type="EMBL" id="NYF77927.1"/>
    </source>
</evidence>
<dbReference type="SMART" id="SM01152">
    <property type="entry name" value="DUF167"/>
    <property type="match status" value="1"/>
</dbReference>